<dbReference type="CDD" id="cd00201">
    <property type="entry name" value="WW"/>
    <property type="match status" value="2"/>
</dbReference>
<feature type="domain" description="PDZ" evidence="7">
    <location>
        <begin position="639"/>
        <end position="702"/>
    </location>
</feature>
<keyword evidence="2" id="KW-0677">Repeat</keyword>
<feature type="region of interest" description="Disordered" evidence="4">
    <location>
        <begin position="189"/>
        <end position="271"/>
    </location>
</feature>
<evidence type="ECO:0000256" key="3">
    <source>
        <dbReference type="ARBA" id="ARBA00023136"/>
    </source>
</evidence>
<feature type="compositionally biased region" description="Basic and acidic residues" evidence="4">
    <location>
        <begin position="244"/>
        <end position="257"/>
    </location>
</feature>
<dbReference type="PROSITE" id="PS50020">
    <property type="entry name" value="WW_DOMAIN_2"/>
    <property type="match status" value="2"/>
</dbReference>
<dbReference type="Gene3D" id="2.30.42.10">
    <property type="match status" value="6"/>
</dbReference>
<dbReference type="KEGG" id="bfo:118416552"/>
<dbReference type="GeneID" id="118416552"/>
<feature type="region of interest" description="Disordered" evidence="4">
    <location>
        <begin position="558"/>
        <end position="619"/>
    </location>
</feature>
<feature type="compositionally biased region" description="Basic and acidic residues" evidence="4">
    <location>
        <begin position="351"/>
        <end position="377"/>
    </location>
</feature>
<dbReference type="Gene3D" id="3.30.63.10">
    <property type="entry name" value="Guanylate Kinase phosphate binding domain"/>
    <property type="match status" value="1"/>
</dbReference>
<feature type="domain" description="PDZ" evidence="7">
    <location>
        <begin position="846"/>
        <end position="913"/>
    </location>
</feature>
<feature type="region of interest" description="Disordered" evidence="4">
    <location>
        <begin position="1"/>
        <end position="21"/>
    </location>
</feature>
<dbReference type="GO" id="GO:0016020">
    <property type="term" value="C:membrane"/>
    <property type="evidence" value="ECO:0007669"/>
    <property type="project" value="UniProtKB-SubCell"/>
</dbReference>
<evidence type="ECO:0000256" key="4">
    <source>
        <dbReference type="SAM" id="MobiDB-lite"/>
    </source>
</evidence>
<dbReference type="CDD" id="cd06735">
    <property type="entry name" value="PDZ5_MAGI-1_3-like"/>
    <property type="match status" value="1"/>
</dbReference>
<feature type="region of interest" description="Disordered" evidence="4">
    <location>
        <begin position="1041"/>
        <end position="1060"/>
    </location>
</feature>
<gene>
    <name evidence="9" type="primary">LOC118416552</name>
</gene>
<dbReference type="FunFam" id="2.20.70.10:FF:000001">
    <property type="entry name" value="Membrane-associated guanylate kinase, WW and PDZ domain-containing protein 1"/>
    <property type="match status" value="1"/>
</dbReference>
<reference evidence="8" key="1">
    <citation type="journal article" date="2020" name="Nat. Ecol. Evol.">
        <title>Deeply conserved synteny resolves early events in vertebrate evolution.</title>
        <authorList>
            <person name="Simakov O."/>
            <person name="Marletaz F."/>
            <person name="Yue J.X."/>
            <person name="O'Connell B."/>
            <person name="Jenkins J."/>
            <person name="Brandt A."/>
            <person name="Calef R."/>
            <person name="Tung C.H."/>
            <person name="Huang T.K."/>
            <person name="Schmutz J."/>
            <person name="Satoh N."/>
            <person name="Yu J.K."/>
            <person name="Putnam N.H."/>
            <person name="Green R.E."/>
            <person name="Rokhsar D.S."/>
        </authorList>
    </citation>
    <scope>NUCLEOTIDE SEQUENCE [LARGE SCALE GENOMIC DNA]</scope>
    <source>
        <strain evidence="8">S238N-H82</strain>
    </source>
</reference>
<evidence type="ECO:0000256" key="1">
    <source>
        <dbReference type="ARBA" id="ARBA00004170"/>
    </source>
</evidence>
<dbReference type="InterPro" id="IPR036034">
    <property type="entry name" value="PDZ_sf"/>
</dbReference>
<evidence type="ECO:0000256" key="2">
    <source>
        <dbReference type="ARBA" id="ARBA00022737"/>
    </source>
</evidence>
<dbReference type="GO" id="GO:0007165">
    <property type="term" value="P:signal transduction"/>
    <property type="evidence" value="ECO:0000318"/>
    <property type="project" value="GO_Central"/>
</dbReference>
<feature type="domain" description="PDZ" evidence="7">
    <location>
        <begin position="27"/>
        <end position="110"/>
    </location>
</feature>
<dbReference type="PROSITE" id="PS00856">
    <property type="entry name" value="GUANYLATE_KINASE_1"/>
    <property type="match status" value="1"/>
</dbReference>
<dbReference type="SMART" id="SM00072">
    <property type="entry name" value="GuKc"/>
    <property type="match status" value="1"/>
</dbReference>
<keyword evidence="8" id="KW-1185">Reference proteome</keyword>
<dbReference type="OrthoDB" id="66881at2759"/>
<dbReference type="InterPro" id="IPR041489">
    <property type="entry name" value="PDZ_6"/>
</dbReference>
<dbReference type="InterPro" id="IPR001202">
    <property type="entry name" value="WW_dom"/>
</dbReference>
<dbReference type="InterPro" id="IPR001478">
    <property type="entry name" value="PDZ"/>
</dbReference>
<proteinExistence type="predicted"/>
<dbReference type="PROSITE" id="PS50052">
    <property type="entry name" value="GUANYLATE_KINASE_2"/>
    <property type="match status" value="1"/>
</dbReference>
<feature type="compositionally biased region" description="Pro residues" evidence="4">
    <location>
        <begin position="1391"/>
        <end position="1404"/>
    </location>
</feature>
<dbReference type="PROSITE" id="PS50106">
    <property type="entry name" value="PDZ"/>
    <property type="match status" value="6"/>
</dbReference>
<feature type="compositionally biased region" description="Polar residues" evidence="4">
    <location>
        <begin position="230"/>
        <end position="241"/>
    </location>
</feature>
<feature type="domain" description="WW" evidence="5">
    <location>
        <begin position="269"/>
        <end position="302"/>
    </location>
</feature>
<evidence type="ECO:0000259" key="5">
    <source>
        <dbReference type="PROSITE" id="PS50020"/>
    </source>
</evidence>
<feature type="compositionally biased region" description="Low complexity" evidence="4">
    <location>
        <begin position="801"/>
        <end position="811"/>
    </location>
</feature>
<feature type="compositionally biased region" description="Basic and acidic residues" evidence="4">
    <location>
        <begin position="384"/>
        <end position="401"/>
    </location>
</feature>
<dbReference type="Pfam" id="PF17820">
    <property type="entry name" value="PDZ_6"/>
    <property type="match status" value="1"/>
</dbReference>
<dbReference type="CDD" id="cd06734">
    <property type="entry name" value="PDZ4_MAGI-1_3-like"/>
    <property type="match status" value="1"/>
</dbReference>
<dbReference type="PROSITE" id="PS01159">
    <property type="entry name" value="WW_DOMAIN_1"/>
    <property type="match status" value="1"/>
</dbReference>
<dbReference type="InterPro" id="IPR008144">
    <property type="entry name" value="Guanylate_kin-like_dom"/>
</dbReference>
<dbReference type="InterPro" id="IPR020590">
    <property type="entry name" value="Guanylate_kinase_CS"/>
</dbReference>
<feature type="compositionally biased region" description="Low complexity" evidence="4">
    <location>
        <begin position="1116"/>
        <end position="1131"/>
    </location>
</feature>
<dbReference type="FunFam" id="3.30.63.10:FF:000003">
    <property type="entry name" value="Membrane-associated guanylate kinase, WW and PDZ domain-containing protein 3 isoform 1"/>
    <property type="match status" value="1"/>
</dbReference>
<feature type="compositionally biased region" description="Pro residues" evidence="4">
    <location>
        <begin position="1132"/>
        <end position="1160"/>
    </location>
</feature>
<sequence length="1458" mass="159830">MNRNKRPGSGGREKQKGGKHWYQRVRDTLVSRTEDGSFNFTIKGGAENALFTFIGEAKHDKIVYRAGKLHSDDIILEVDGAKVAGFTLKDVQELIKDSKDPVSLKTVKPGQGLTKDLRQYLNTRFQKGSVDHDLQQTIRDNVYLRTVPCTTRGPREGEVQGVDYQFLTVEEFMALEKSGNLLESGLYDGNHYGTPKPPKEASAGLKKSSSTGDLRPGSHPSSEGKRKRNQSNVESPKSTINGRAGDEKEVVERKRSDSITMATEQQDLGPLPDNWEVAYTDNNEMYFIDHNTGTTHWDDPRLQEGGQDGGQQNVPNQGEDAEDELLPYGWERIDDPHYGTYYVDHVNRRTQYEKPTMDADKIPKDDSSTHPASESERTSPPPDNGKDPDDSENSPRDDQSDKAPPSAGGSETGPPPPAEAENASKAYFTSNPDELMGEMIETLLVKSERGFGFTIVGGDEPGEFLQVKSVVPGSPAAEDGKLETGDVIVFVNDTCVLGYTHSDVVGLFQTIPPGQRVRLECRRGYPLPFDPDDPNTNVVTSVAIAMPTTSTVDSLVSRYNGDQPDRLPFTPPQRPTQPLHTVQSSFSKSMPDISARPRHQHERSLTPEPGPHPNRASTGYFYEDGVSLRPEELKPEYVTVHIVKGDRGFGFTIADSAYGQRVKQILDEPRCKNLCVGDVLVEINGTDVRQCTHNELVGILKECTKGKETTIIVQRGGILQLQGKGKKGTPSKQPILPMAQDGLLGRRAADYGYQGPPSHLRAADLAENGRQDTHPVSSYGTLPRAPPRPAEPTMYNGYQYNPPNRSPSRPNYEAPPPPVRMDSEVPSPPVRMDQPPSADEAWQEMTIFLRRQESGFGFRILGGQEEGKPVSIGAIVPGGAADLDGRLLSGDELLYVDGVAVQNASHHKVVSLMGQAALAGKVSLGVRRRLQDMVSQPPVRPAMVNDFRPAPPVVSPVVTYPYDVTVHRNETEGFGFVITSSAAKSGAKIGRIIPSSPAERCGQLAVGDHLVAVNGISILNLSHSEIVNIIKESGLRVTLKISPPDDPGTPGAAPTNNGSMMNAVATPAIADQTNDSFGEGQKESRTREEILEWHRKEMQKREDLIRRQQSTPTLPPQAQHSPYQQPQQHSPGLPPPQRHSPGLPPPQHHSPSQPSYPPHQPLSVQTHYPPPPTSQMQHPPSPRRVGPPSSPGRRSQDSTGKEEYHMVSVQRGVRGFGFSIRGGKEFTMPLFVLRIADDGPAAREGRLRVGDQIMEINGRNTNGILHADAIEMIKSGGSVVRLFVKRGGKVPNLDVPPVPSPVGQQPPTPPIRMSSGITANGPLPKQSANSPHGSAYSWDGHNPPYQPNTYSRPSPSTMGRQPSSNYMDPRSVNYDRMGRHPSTSYMDPTSRPGPPEYTRPPASQPDPRAMNYADMRYTQGYGQPYVVDSPGRRDYADPPVRQPPQNYVDSMGRPHPRY</sequence>
<feature type="compositionally biased region" description="Basic and acidic residues" evidence="4">
    <location>
        <begin position="1194"/>
        <end position="1205"/>
    </location>
</feature>
<feature type="domain" description="PDZ" evidence="7">
    <location>
        <begin position="963"/>
        <end position="1045"/>
    </location>
</feature>
<keyword evidence="3" id="KW-0472">Membrane</keyword>
<evidence type="ECO:0000259" key="7">
    <source>
        <dbReference type="PROSITE" id="PS50106"/>
    </source>
</evidence>
<feature type="region of interest" description="Disordered" evidence="4">
    <location>
        <begin position="1290"/>
        <end position="1409"/>
    </location>
</feature>
<dbReference type="FunFam" id="2.30.42.10:FF:000394">
    <property type="match status" value="1"/>
</dbReference>
<evidence type="ECO:0000259" key="6">
    <source>
        <dbReference type="PROSITE" id="PS50052"/>
    </source>
</evidence>
<evidence type="ECO:0000313" key="8">
    <source>
        <dbReference type="Proteomes" id="UP000001554"/>
    </source>
</evidence>
<dbReference type="CDD" id="cd06730">
    <property type="entry name" value="PDZ0_MAGI-1_3-like"/>
    <property type="match status" value="1"/>
</dbReference>
<dbReference type="Gene3D" id="2.20.70.10">
    <property type="match status" value="2"/>
</dbReference>
<organism evidence="8 9">
    <name type="scientific">Branchiostoma floridae</name>
    <name type="common">Florida lancelet</name>
    <name type="synonym">Amphioxus</name>
    <dbReference type="NCBI Taxonomy" id="7739"/>
    <lineage>
        <taxon>Eukaryota</taxon>
        <taxon>Metazoa</taxon>
        <taxon>Chordata</taxon>
        <taxon>Cephalochordata</taxon>
        <taxon>Leptocardii</taxon>
        <taxon>Amphioxiformes</taxon>
        <taxon>Branchiostomatidae</taxon>
        <taxon>Branchiostoma</taxon>
    </lineage>
</organism>
<feature type="compositionally biased region" description="Low complexity" evidence="4">
    <location>
        <begin position="1174"/>
        <end position="1193"/>
    </location>
</feature>
<dbReference type="OMA" id="QYENPML"/>
<feature type="region of interest" description="Disordered" evidence="4">
    <location>
        <begin position="1101"/>
        <end position="1206"/>
    </location>
</feature>
<feature type="domain" description="WW" evidence="5">
    <location>
        <begin position="324"/>
        <end position="357"/>
    </location>
</feature>
<dbReference type="SUPFAM" id="SSF50156">
    <property type="entry name" value="PDZ domain-like"/>
    <property type="match status" value="6"/>
</dbReference>
<dbReference type="Pfam" id="PF00595">
    <property type="entry name" value="PDZ"/>
    <property type="match status" value="5"/>
</dbReference>
<dbReference type="CDD" id="cd06732">
    <property type="entry name" value="PDZ2_MAGI-1_3-like"/>
    <property type="match status" value="1"/>
</dbReference>
<dbReference type="Pfam" id="PF00625">
    <property type="entry name" value="Guanylate_kin"/>
    <property type="match status" value="1"/>
</dbReference>
<dbReference type="RefSeq" id="XP_035677578.1">
    <property type="nucleotide sequence ID" value="XM_035821685.1"/>
</dbReference>
<feature type="domain" description="Guanylate kinase-like" evidence="6">
    <location>
        <begin position="101"/>
        <end position="194"/>
    </location>
</feature>
<dbReference type="InterPro" id="IPR008145">
    <property type="entry name" value="GK/Ca_channel_bsu"/>
</dbReference>
<accession>A0A9J7L7F2</accession>
<dbReference type="PANTHER" id="PTHR10316">
    <property type="entry name" value="MEMBRANE ASSOCIATED GUANYLATE KINASE-RELATED"/>
    <property type="match status" value="1"/>
</dbReference>
<dbReference type="Pfam" id="PF00397">
    <property type="entry name" value="WW"/>
    <property type="match status" value="2"/>
</dbReference>
<feature type="region of interest" description="Disordered" evidence="4">
    <location>
        <begin position="351"/>
        <end position="422"/>
    </location>
</feature>
<dbReference type="PANTHER" id="PTHR10316:SF40">
    <property type="entry name" value="LD27118P"/>
    <property type="match status" value="1"/>
</dbReference>
<dbReference type="SUPFAM" id="SSF51045">
    <property type="entry name" value="WW domain"/>
    <property type="match status" value="2"/>
</dbReference>
<dbReference type="CDD" id="cd06733">
    <property type="entry name" value="PDZ3_MAGI-1_3-like"/>
    <property type="match status" value="1"/>
</dbReference>
<feature type="domain" description="PDZ" evidence="7">
    <location>
        <begin position="441"/>
        <end position="509"/>
    </location>
</feature>
<dbReference type="SUPFAM" id="SSF52540">
    <property type="entry name" value="P-loop containing nucleoside triphosphate hydrolases"/>
    <property type="match status" value="1"/>
</dbReference>
<dbReference type="CDD" id="cd06731">
    <property type="entry name" value="PDZ1_MAGI-1_3-like"/>
    <property type="match status" value="1"/>
</dbReference>
<feature type="region of interest" description="Disordered" evidence="4">
    <location>
        <begin position="290"/>
        <end position="325"/>
    </location>
</feature>
<dbReference type="FunFam" id="2.30.42.10:FF:000005">
    <property type="entry name" value="Membrane associated guanylate kinase, WW and PDZ domain containing 1"/>
    <property type="match status" value="1"/>
</dbReference>
<evidence type="ECO:0000313" key="9">
    <source>
        <dbReference type="RefSeq" id="XP_035677578.1"/>
    </source>
</evidence>
<protein>
    <submittedName>
        <fullName evidence="9">Membrane-associated guanylate kinase, WW and PDZ domain-containing protein 1-like isoform X1</fullName>
    </submittedName>
</protein>
<dbReference type="InterPro" id="IPR027417">
    <property type="entry name" value="P-loop_NTPase"/>
</dbReference>
<feature type="region of interest" description="Disordered" evidence="4">
    <location>
        <begin position="770"/>
        <end position="836"/>
    </location>
</feature>
<comment type="subcellular location">
    <subcellularLocation>
        <location evidence="1">Membrane</location>
        <topology evidence="1">Peripheral membrane protein</topology>
    </subcellularLocation>
</comment>
<name>A0A9J7L7F2_BRAFL</name>
<feature type="compositionally biased region" description="Pro residues" evidence="4">
    <location>
        <begin position="1294"/>
        <end position="1310"/>
    </location>
</feature>
<dbReference type="Proteomes" id="UP000001554">
    <property type="component" value="Chromosome 5"/>
</dbReference>
<dbReference type="GO" id="GO:0005737">
    <property type="term" value="C:cytoplasm"/>
    <property type="evidence" value="ECO:0000318"/>
    <property type="project" value="GO_Central"/>
</dbReference>
<feature type="region of interest" description="Disordered" evidence="4">
    <location>
        <begin position="1421"/>
        <end position="1458"/>
    </location>
</feature>
<feature type="compositionally biased region" description="Polar residues" evidence="4">
    <location>
        <begin position="576"/>
        <end position="588"/>
    </location>
</feature>
<reference evidence="9" key="2">
    <citation type="submission" date="2025-08" db="UniProtKB">
        <authorList>
            <consortium name="RefSeq"/>
        </authorList>
    </citation>
    <scope>IDENTIFICATION</scope>
    <source>
        <strain evidence="9">S238N-H82</strain>
        <tissue evidence="9">Testes</tissue>
    </source>
</reference>
<feature type="domain" description="PDZ" evidence="7">
    <location>
        <begin position="1206"/>
        <end position="1288"/>
    </location>
</feature>
<feature type="compositionally biased region" description="Polar residues" evidence="4">
    <location>
        <begin position="1347"/>
        <end position="1366"/>
    </location>
</feature>
<dbReference type="SMART" id="SM00228">
    <property type="entry name" value="PDZ"/>
    <property type="match status" value="6"/>
</dbReference>
<dbReference type="InterPro" id="IPR036020">
    <property type="entry name" value="WW_dom_sf"/>
</dbReference>
<dbReference type="SMART" id="SM00456">
    <property type="entry name" value="WW"/>
    <property type="match status" value="2"/>
</dbReference>